<evidence type="ECO:0000313" key="8">
    <source>
        <dbReference type="Proteomes" id="UP000425411"/>
    </source>
</evidence>
<evidence type="ECO:0000256" key="2">
    <source>
        <dbReference type="ARBA" id="ARBA00022448"/>
    </source>
</evidence>
<keyword evidence="4" id="KW-0812">Transmembrane</keyword>
<evidence type="ECO:0000256" key="6">
    <source>
        <dbReference type="ARBA" id="ARBA00023136"/>
    </source>
</evidence>
<dbReference type="PANTHER" id="PTHR42770:SF15">
    <property type="entry name" value="GLUTAMATE_GAMMA-AMINOBUTYRATE ANTIPORTER-RELATED"/>
    <property type="match status" value="1"/>
</dbReference>
<accession>A0A2X4NA85</accession>
<keyword evidence="6" id="KW-0472">Membrane</keyword>
<dbReference type="OrthoDB" id="92719at2"/>
<evidence type="ECO:0000256" key="3">
    <source>
        <dbReference type="ARBA" id="ARBA00022475"/>
    </source>
</evidence>
<dbReference type="PANTHER" id="PTHR42770">
    <property type="entry name" value="AMINO ACID TRANSPORTER-RELATED"/>
    <property type="match status" value="1"/>
</dbReference>
<dbReference type="PIRSF" id="PIRSF006060">
    <property type="entry name" value="AA_transporter"/>
    <property type="match status" value="1"/>
</dbReference>
<sequence>MEKEAKKIFWYTLAFMAFSTVWAFGNIVNGYSEFGGLKSIFSWVLIFAIYFIPYSLIVGELGSTFKDAGGGVSSWISETHSKLLAYYAGWTIWVVHMPYISQKPSRIIAAFSWAIYRDNRISKMDITFVQIISLVIFLVALFLAARGINFIKKLATLAGSSMFIMSLLFIFMAISAPSITGAKTYNIDWSLDTFMPTFDVKYVTSIAILVFAVGGCEKISPYVNKMKKPSTDFPKGMMTLVLMVVTTAILGTFALALMFDTNNIPKDLLTNGTYYAFQTLGNYYGVGNLFLVIYAVVDFIGQVSIVIISIDAPLRMLLGSADEQYIPKKLLVKNENDVYTNGLKLVGVIVSILIIIPMFGIKEVNELFRWLVKLNAVCMPLRYLWVFAAYIFLKKAAEKFQSEYKFVKNKYVGIGLGAWCFFLTAFACITGMYTPGSPFQTAMNIITPIVLISLGLIMPLLAKKNNSK</sequence>
<dbReference type="Pfam" id="PF13520">
    <property type="entry name" value="AA_permease_2"/>
    <property type="match status" value="1"/>
</dbReference>
<dbReference type="RefSeq" id="WP_004632189.1">
    <property type="nucleotide sequence ID" value="NZ_CAXSSU010000001.1"/>
</dbReference>
<name>A0A2X4NA85_9BACL</name>
<comment type="subcellular location">
    <subcellularLocation>
        <location evidence="1">Cell membrane</location>
        <topology evidence="1">Multi-pass membrane protein</topology>
    </subcellularLocation>
</comment>
<evidence type="ECO:0000256" key="4">
    <source>
        <dbReference type="ARBA" id="ARBA00022692"/>
    </source>
</evidence>
<keyword evidence="5" id="KW-1133">Transmembrane helix</keyword>
<dbReference type="GeneID" id="93207434"/>
<keyword evidence="8" id="KW-1185">Reference proteome</keyword>
<dbReference type="EMBL" id="CP046314">
    <property type="protein sequence ID" value="QGS09547.1"/>
    <property type="molecule type" value="Genomic_DNA"/>
</dbReference>
<dbReference type="InterPro" id="IPR050367">
    <property type="entry name" value="APC_superfamily"/>
</dbReference>
<evidence type="ECO:0000313" key="7">
    <source>
        <dbReference type="EMBL" id="QGS09547.1"/>
    </source>
</evidence>
<dbReference type="InterPro" id="IPR002293">
    <property type="entry name" value="AA/rel_permease1"/>
</dbReference>
<protein>
    <submittedName>
        <fullName evidence="7">Amino acid permease</fullName>
    </submittedName>
</protein>
<evidence type="ECO:0000256" key="5">
    <source>
        <dbReference type="ARBA" id="ARBA00022989"/>
    </source>
</evidence>
<evidence type="ECO:0000256" key="1">
    <source>
        <dbReference type="ARBA" id="ARBA00004651"/>
    </source>
</evidence>
<dbReference type="Proteomes" id="UP000425411">
    <property type="component" value="Chromosome"/>
</dbReference>
<gene>
    <name evidence="7" type="ORF">FOC49_06460</name>
</gene>
<proteinExistence type="predicted"/>
<dbReference type="GO" id="GO:0005886">
    <property type="term" value="C:plasma membrane"/>
    <property type="evidence" value="ECO:0007669"/>
    <property type="project" value="UniProtKB-SubCell"/>
</dbReference>
<keyword evidence="3" id="KW-1003">Cell membrane</keyword>
<reference evidence="7 8" key="1">
    <citation type="submission" date="2019-11" db="EMBL/GenBank/DDBJ databases">
        <title>FDA dAtabase for Regulatory Grade micrObial Sequences (FDA-ARGOS): Supporting development and validation of Infectious Disease Dx tests.</title>
        <authorList>
            <person name="Turner S."/>
            <person name="Byrd R."/>
            <person name="Tallon L."/>
            <person name="Sadzewicz L."/>
            <person name="Vavikolanu K."/>
            <person name="Mehta A."/>
            <person name="Aluvathingal J."/>
            <person name="Nadendla S."/>
            <person name="Myers T."/>
            <person name="Yan Y."/>
            <person name="Sichtig H."/>
        </authorList>
    </citation>
    <scope>NUCLEOTIDE SEQUENCE [LARGE SCALE GENOMIC DNA]</scope>
    <source>
        <strain evidence="7 8">FDAARGOS_741</strain>
    </source>
</reference>
<dbReference type="AlphaFoldDB" id="A0A2X4NA85"/>
<keyword evidence="2" id="KW-0813">Transport</keyword>
<dbReference type="GO" id="GO:0022857">
    <property type="term" value="F:transmembrane transporter activity"/>
    <property type="evidence" value="ECO:0007669"/>
    <property type="project" value="InterPro"/>
</dbReference>
<dbReference type="Gene3D" id="1.20.1740.10">
    <property type="entry name" value="Amino acid/polyamine transporter I"/>
    <property type="match status" value="1"/>
</dbReference>
<organism evidence="7 8">
    <name type="scientific">Gemella morbillorum</name>
    <dbReference type="NCBI Taxonomy" id="29391"/>
    <lineage>
        <taxon>Bacteria</taxon>
        <taxon>Bacillati</taxon>
        <taxon>Bacillota</taxon>
        <taxon>Bacilli</taxon>
        <taxon>Bacillales</taxon>
        <taxon>Gemellaceae</taxon>
        <taxon>Gemella</taxon>
    </lineage>
</organism>